<organism evidence="1 2">
    <name type="scientific">Rhododendron molle</name>
    <name type="common">Chinese azalea</name>
    <name type="synonym">Azalea mollis</name>
    <dbReference type="NCBI Taxonomy" id="49168"/>
    <lineage>
        <taxon>Eukaryota</taxon>
        <taxon>Viridiplantae</taxon>
        <taxon>Streptophyta</taxon>
        <taxon>Embryophyta</taxon>
        <taxon>Tracheophyta</taxon>
        <taxon>Spermatophyta</taxon>
        <taxon>Magnoliopsida</taxon>
        <taxon>eudicotyledons</taxon>
        <taxon>Gunneridae</taxon>
        <taxon>Pentapetalae</taxon>
        <taxon>asterids</taxon>
        <taxon>Ericales</taxon>
        <taxon>Ericaceae</taxon>
        <taxon>Ericoideae</taxon>
        <taxon>Rhodoreae</taxon>
        <taxon>Rhododendron</taxon>
    </lineage>
</organism>
<reference evidence="1" key="1">
    <citation type="submission" date="2022-02" db="EMBL/GenBank/DDBJ databases">
        <title>Plant Genome Project.</title>
        <authorList>
            <person name="Zhang R.-G."/>
        </authorList>
    </citation>
    <scope>NUCLEOTIDE SEQUENCE</scope>
    <source>
        <strain evidence="1">AT1</strain>
    </source>
</reference>
<comment type="caution">
    <text evidence="1">The sequence shown here is derived from an EMBL/GenBank/DDBJ whole genome shotgun (WGS) entry which is preliminary data.</text>
</comment>
<protein>
    <submittedName>
        <fullName evidence="1">Uncharacterized protein</fullName>
    </submittedName>
</protein>
<evidence type="ECO:0000313" key="1">
    <source>
        <dbReference type="EMBL" id="KAI8567121.1"/>
    </source>
</evidence>
<proteinExistence type="predicted"/>
<sequence>MDVSSVSSYCYYLSSPFLRLSDAMIPKTMLPLLCEPKSLTRVKIDLVVSPNRSISSSLHLQSSQNVPSLSCDSSTRTNDELSFTMDDIIASCGLSDRFRVKSSEKPNAVLKLLSDYGFVKTQVETMVSKYPRILSCSVEKTLKPKLDFLRSVGLSETEFLGVVTTCPMLFTRSLKNHLVPIVEFLVTSFGSRDNAVLVIKRYPFILFNTSKRLVPNLSTLRNLGIPQSQISNMMANVIGGRVITCTEPCRFSKVVSTAMEMGFDPLSLAFKNVVCAMLFCPGSTWEEKLVFYKTLGFSDEETLDIFRFNPSFISRSEEVIRGPVEFYVNKFHWSPSQLSRRPVVLTYSLEKRIIPRCLVVQVLLSRNKIHENVKLSTVLIYKENEFLRRYVTKYKDETPEVLDAYQGKMKSAVCDFYWEELSRLPFKIIL</sequence>
<keyword evidence="2" id="KW-1185">Reference proteome</keyword>
<dbReference type="EMBL" id="CM046389">
    <property type="protein sequence ID" value="KAI8567121.1"/>
    <property type="molecule type" value="Genomic_DNA"/>
</dbReference>
<evidence type="ECO:0000313" key="2">
    <source>
        <dbReference type="Proteomes" id="UP001062846"/>
    </source>
</evidence>
<accession>A0ACC0PPN5</accession>
<name>A0ACC0PPN5_RHOML</name>
<gene>
    <name evidence="1" type="ORF">RHMOL_Rhmol02G0096300</name>
</gene>
<dbReference type="Proteomes" id="UP001062846">
    <property type="component" value="Chromosome 2"/>
</dbReference>